<evidence type="ECO:0000313" key="2">
    <source>
        <dbReference type="EMBL" id="PRR70481.1"/>
    </source>
</evidence>
<dbReference type="EMBL" id="PVXM01000048">
    <property type="protein sequence ID" value="PRR70481.1"/>
    <property type="molecule type" value="Genomic_DNA"/>
</dbReference>
<comment type="caution">
    <text evidence="2">The sequence shown here is derived from an EMBL/GenBank/DDBJ whole genome shotgun (WGS) entry which is preliminary data.</text>
</comment>
<sequence length="96" mass="10514">MPKPRKVPMRMCVGCRTRADKRSLLRVVRTPAQEVILDPTGKKAGRGAYICPRVECLRKALKSRALERALGVSLTPEVVAGLEASLARDGDDEQSL</sequence>
<name>A0A2T0ANE3_9FIRM</name>
<accession>A0A2T0ANE3</accession>
<dbReference type="PROSITE" id="PS50890">
    <property type="entry name" value="PUA"/>
    <property type="match status" value="1"/>
</dbReference>
<dbReference type="PANTHER" id="PTHR34215:SF1">
    <property type="entry name" value="YLXR DOMAIN-CONTAINING PROTEIN"/>
    <property type="match status" value="1"/>
</dbReference>
<dbReference type="PANTHER" id="PTHR34215">
    <property type="entry name" value="BLL0784 PROTEIN"/>
    <property type="match status" value="1"/>
</dbReference>
<dbReference type="Gene3D" id="3.30.1230.10">
    <property type="entry name" value="YlxR-like"/>
    <property type="match status" value="1"/>
</dbReference>
<dbReference type="NCBIfam" id="NF047356">
    <property type="entry name" value="RNA_bind_RnpM"/>
    <property type="match status" value="1"/>
</dbReference>
<dbReference type="CDD" id="cd00279">
    <property type="entry name" value="YlxR"/>
    <property type="match status" value="1"/>
</dbReference>
<feature type="domain" description="YlxR" evidence="1">
    <location>
        <begin position="10"/>
        <end position="83"/>
    </location>
</feature>
<evidence type="ECO:0000313" key="3">
    <source>
        <dbReference type="Proteomes" id="UP000238415"/>
    </source>
</evidence>
<dbReference type="RefSeq" id="WP_106005829.1">
    <property type="nucleotide sequence ID" value="NZ_CP136418.1"/>
</dbReference>
<dbReference type="AlphaFoldDB" id="A0A2T0ANE3"/>
<dbReference type="OrthoDB" id="9813251at2"/>
<dbReference type="Proteomes" id="UP000238415">
    <property type="component" value="Unassembled WGS sequence"/>
</dbReference>
<protein>
    <recommendedName>
        <fullName evidence="1">YlxR domain-containing protein</fullName>
    </recommendedName>
</protein>
<organism evidence="2 3">
    <name type="scientific">Neomoorella humiferrea</name>
    <dbReference type="NCBI Taxonomy" id="676965"/>
    <lineage>
        <taxon>Bacteria</taxon>
        <taxon>Bacillati</taxon>
        <taxon>Bacillota</taxon>
        <taxon>Clostridia</taxon>
        <taxon>Neomoorellales</taxon>
        <taxon>Neomoorellaceae</taxon>
        <taxon>Neomoorella</taxon>
    </lineage>
</organism>
<dbReference type="InterPro" id="IPR035931">
    <property type="entry name" value="YlxR-like_sf"/>
</dbReference>
<proteinExistence type="predicted"/>
<dbReference type="InterPro" id="IPR037465">
    <property type="entry name" value="YlxR"/>
</dbReference>
<dbReference type="SUPFAM" id="SSF64376">
    <property type="entry name" value="YlxR-like"/>
    <property type="match status" value="1"/>
</dbReference>
<dbReference type="InterPro" id="IPR007393">
    <property type="entry name" value="YlxR_dom"/>
</dbReference>
<dbReference type="Pfam" id="PF04296">
    <property type="entry name" value="YlxR"/>
    <property type="match status" value="1"/>
</dbReference>
<gene>
    <name evidence="2" type="ORF">MOHU_18970</name>
</gene>
<keyword evidence="3" id="KW-1185">Reference proteome</keyword>
<evidence type="ECO:0000259" key="1">
    <source>
        <dbReference type="Pfam" id="PF04296"/>
    </source>
</evidence>
<reference evidence="2 3" key="1">
    <citation type="submission" date="2018-03" db="EMBL/GenBank/DDBJ databases">
        <title>Genome sequence of Moorella humiferrea DSM 23265.</title>
        <authorList>
            <person name="Poehlein A."/>
            <person name="Daniel R."/>
        </authorList>
    </citation>
    <scope>NUCLEOTIDE SEQUENCE [LARGE SCALE GENOMIC DNA]</scope>
    <source>
        <strain evidence="2 3">DSM 23265</strain>
    </source>
</reference>